<dbReference type="GO" id="GO:0016787">
    <property type="term" value="F:hydrolase activity"/>
    <property type="evidence" value="ECO:0007669"/>
    <property type="project" value="UniProtKB-KW"/>
</dbReference>
<dbReference type="Proteomes" id="UP000294506">
    <property type="component" value="Unassembled WGS sequence"/>
</dbReference>
<dbReference type="EMBL" id="SOAN01000001">
    <property type="protein sequence ID" value="TDS87556.1"/>
    <property type="molecule type" value="Genomic_DNA"/>
</dbReference>
<dbReference type="SUPFAM" id="SSF56317">
    <property type="entry name" value="Carbon-nitrogen hydrolase"/>
    <property type="match status" value="1"/>
</dbReference>
<dbReference type="Gene3D" id="3.60.110.10">
    <property type="entry name" value="Carbon-nitrogen hydrolase"/>
    <property type="match status" value="1"/>
</dbReference>
<keyword evidence="4" id="KW-1185">Reference proteome</keyword>
<gene>
    <name evidence="3" type="ORF">EV640_101342</name>
</gene>
<evidence type="ECO:0000256" key="1">
    <source>
        <dbReference type="ARBA" id="ARBA00010613"/>
    </source>
</evidence>
<dbReference type="AlphaFoldDB" id="A0A4R7G7W6"/>
<comment type="caution">
    <text evidence="3">The sequence shown here is derived from an EMBL/GenBank/DDBJ whole genome shotgun (WGS) entry which is preliminary data.</text>
</comment>
<keyword evidence="3" id="KW-0378">Hydrolase</keyword>
<organism evidence="3 4">
    <name type="scientific">Nesterenkonia aurantiaca</name>
    <dbReference type="NCBI Taxonomy" id="1436010"/>
    <lineage>
        <taxon>Bacteria</taxon>
        <taxon>Bacillati</taxon>
        <taxon>Actinomycetota</taxon>
        <taxon>Actinomycetes</taxon>
        <taxon>Micrococcales</taxon>
        <taxon>Micrococcaceae</taxon>
        <taxon>Nesterenkonia</taxon>
    </lineage>
</organism>
<protein>
    <submittedName>
        <fullName evidence="3">Putative amidohydrolase</fullName>
    </submittedName>
</protein>
<dbReference type="InterPro" id="IPR003010">
    <property type="entry name" value="C-N_Hydrolase"/>
</dbReference>
<evidence type="ECO:0000259" key="2">
    <source>
        <dbReference type="PROSITE" id="PS50263"/>
    </source>
</evidence>
<sequence>MRIAAAQITTGPDPDANLELIRDYTARAAQAGARVVVFPEAAQRAFGHPLPPVAEPVTGAWAEAVRGLAREFQIVIVAGMFTPGVPSADGRPRVVNTLIAVGPAGAGGAAEIDVAYDKIHLYDAFGFKESDGVQPGRSPAHFVLDDITFGLATCYDIRFPNLFTAHARSGAQVTLVPASWGAGEGKLEQWRLLAQARALDSTQYILACGQADPTAAGVEAVQGAPTGIGHSMIVSPLGVPLSEAGSAPELLIAELDPELVSRTRELVPVLRNARQL</sequence>
<dbReference type="PROSITE" id="PS01227">
    <property type="entry name" value="UPF0012"/>
    <property type="match status" value="1"/>
</dbReference>
<comment type="similarity">
    <text evidence="1">Belongs to the carbon-nitrogen hydrolase superfamily. NIT1/NIT2 family.</text>
</comment>
<dbReference type="InterPro" id="IPR036526">
    <property type="entry name" value="C-N_Hydrolase_sf"/>
</dbReference>
<evidence type="ECO:0000313" key="4">
    <source>
        <dbReference type="Proteomes" id="UP000294506"/>
    </source>
</evidence>
<dbReference type="CDD" id="cd07581">
    <property type="entry name" value="nitrilase_3"/>
    <property type="match status" value="1"/>
</dbReference>
<accession>A0A4R7G7W6</accession>
<dbReference type="InterPro" id="IPR001110">
    <property type="entry name" value="UPF0012_CS"/>
</dbReference>
<dbReference type="RefSeq" id="WP_133725600.1">
    <property type="nucleotide sequence ID" value="NZ_SOAN01000001.1"/>
</dbReference>
<feature type="domain" description="CN hydrolase" evidence="2">
    <location>
        <begin position="1"/>
        <end position="257"/>
    </location>
</feature>
<dbReference type="PANTHER" id="PTHR23088">
    <property type="entry name" value="NITRILASE-RELATED"/>
    <property type="match status" value="1"/>
</dbReference>
<name>A0A4R7G7W6_9MICC</name>
<reference evidence="3 4" key="1">
    <citation type="submission" date="2019-03" db="EMBL/GenBank/DDBJ databases">
        <title>Genomic Encyclopedia of Type Strains, Phase III (KMG-III): the genomes of soil and plant-associated and newly described type strains.</title>
        <authorList>
            <person name="Whitman W."/>
        </authorList>
    </citation>
    <scope>NUCLEOTIDE SEQUENCE [LARGE SCALE GENOMIC DNA]</scope>
    <source>
        <strain evidence="3 4">DSM 27373</strain>
    </source>
</reference>
<dbReference type="PROSITE" id="PS50263">
    <property type="entry name" value="CN_HYDROLASE"/>
    <property type="match status" value="1"/>
</dbReference>
<proteinExistence type="inferred from homology"/>
<evidence type="ECO:0000313" key="3">
    <source>
        <dbReference type="EMBL" id="TDS87556.1"/>
    </source>
</evidence>
<dbReference type="PANTHER" id="PTHR23088:SF27">
    <property type="entry name" value="DEAMINATED GLUTATHIONE AMIDASE"/>
    <property type="match status" value="1"/>
</dbReference>
<dbReference type="Pfam" id="PF00795">
    <property type="entry name" value="CN_hydrolase"/>
    <property type="match status" value="1"/>
</dbReference>